<dbReference type="SUPFAM" id="SSF53098">
    <property type="entry name" value="Ribonuclease H-like"/>
    <property type="match status" value="1"/>
</dbReference>
<proteinExistence type="predicted"/>
<evidence type="ECO:0000313" key="3">
    <source>
        <dbReference type="Proteomes" id="UP001415857"/>
    </source>
</evidence>
<protein>
    <recommendedName>
        <fullName evidence="1">RNase H type-1 domain-containing protein</fullName>
    </recommendedName>
</protein>
<evidence type="ECO:0000313" key="2">
    <source>
        <dbReference type="EMBL" id="KAK9271754.1"/>
    </source>
</evidence>
<dbReference type="CDD" id="cd06222">
    <property type="entry name" value="RNase_H_like"/>
    <property type="match status" value="1"/>
</dbReference>
<dbReference type="Pfam" id="PF13456">
    <property type="entry name" value="RVT_3"/>
    <property type="match status" value="1"/>
</dbReference>
<organism evidence="2 3">
    <name type="scientific">Liquidambar formosana</name>
    <name type="common">Formosan gum</name>
    <dbReference type="NCBI Taxonomy" id="63359"/>
    <lineage>
        <taxon>Eukaryota</taxon>
        <taxon>Viridiplantae</taxon>
        <taxon>Streptophyta</taxon>
        <taxon>Embryophyta</taxon>
        <taxon>Tracheophyta</taxon>
        <taxon>Spermatophyta</taxon>
        <taxon>Magnoliopsida</taxon>
        <taxon>eudicotyledons</taxon>
        <taxon>Gunneridae</taxon>
        <taxon>Pentapetalae</taxon>
        <taxon>Saxifragales</taxon>
        <taxon>Altingiaceae</taxon>
        <taxon>Liquidambar</taxon>
    </lineage>
</organism>
<dbReference type="AlphaFoldDB" id="A0AAP0R810"/>
<sequence length="109" mass="12367">MAIRFALGFARDLSLRSIVVEGDSVEVIDALNSAASLVNSFGLLVEDIHNASRLFNEVTFSHVQREVNEVAHGLVRHERNIKDFCVWLEEVLDFVREKFDVDLYAEDTS</sequence>
<evidence type="ECO:0000259" key="1">
    <source>
        <dbReference type="Pfam" id="PF13456"/>
    </source>
</evidence>
<dbReference type="InterPro" id="IPR044730">
    <property type="entry name" value="RNase_H-like_dom_plant"/>
</dbReference>
<comment type="caution">
    <text evidence="2">The sequence shown here is derived from an EMBL/GenBank/DDBJ whole genome shotgun (WGS) entry which is preliminary data.</text>
</comment>
<dbReference type="EMBL" id="JBBPBK010000013">
    <property type="protein sequence ID" value="KAK9271754.1"/>
    <property type="molecule type" value="Genomic_DNA"/>
</dbReference>
<feature type="domain" description="RNase H type-1" evidence="1">
    <location>
        <begin position="1"/>
        <end position="77"/>
    </location>
</feature>
<dbReference type="GO" id="GO:0004523">
    <property type="term" value="F:RNA-DNA hybrid ribonuclease activity"/>
    <property type="evidence" value="ECO:0007669"/>
    <property type="project" value="InterPro"/>
</dbReference>
<dbReference type="InterPro" id="IPR036397">
    <property type="entry name" value="RNaseH_sf"/>
</dbReference>
<dbReference type="PANTHER" id="PTHR47074">
    <property type="entry name" value="BNAC02G40300D PROTEIN"/>
    <property type="match status" value="1"/>
</dbReference>
<reference evidence="2 3" key="1">
    <citation type="journal article" date="2024" name="Plant J.">
        <title>Genome sequences and population genomics reveal climatic adaptation and genomic divergence between two closely related sweetgum species.</title>
        <authorList>
            <person name="Xu W.Q."/>
            <person name="Ren C.Q."/>
            <person name="Zhang X.Y."/>
            <person name="Comes H.P."/>
            <person name="Liu X.H."/>
            <person name="Li Y.G."/>
            <person name="Kettle C.J."/>
            <person name="Jalonen R."/>
            <person name="Gaisberger H."/>
            <person name="Ma Y.Z."/>
            <person name="Qiu Y.X."/>
        </authorList>
    </citation>
    <scope>NUCLEOTIDE SEQUENCE [LARGE SCALE GENOMIC DNA]</scope>
    <source>
        <strain evidence="2">Hangzhou</strain>
    </source>
</reference>
<dbReference type="Gene3D" id="3.30.420.10">
    <property type="entry name" value="Ribonuclease H-like superfamily/Ribonuclease H"/>
    <property type="match status" value="1"/>
</dbReference>
<gene>
    <name evidence="2" type="ORF">L1049_002117</name>
</gene>
<accession>A0AAP0R810</accession>
<dbReference type="InterPro" id="IPR002156">
    <property type="entry name" value="RNaseH_domain"/>
</dbReference>
<dbReference type="InterPro" id="IPR052929">
    <property type="entry name" value="RNase_H-like_EbsB-rel"/>
</dbReference>
<dbReference type="GO" id="GO:0003676">
    <property type="term" value="F:nucleic acid binding"/>
    <property type="evidence" value="ECO:0007669"/>
    <property type="project" value="InterPro"/>
</dbReference>
<keyword evidence="3" id="KW-1185">Reference proteome</keyword>
<dbReference type="Proteomes" id="UP001415857">
    <property type="component" value="Unassembled WGS sequence"/>
</dbReference>
<name>A0AAP0R810_LIQFO</name>
<dbReference type="InterPro" id="IPR012337">
    <property type="entry name" value="RNaseH-like_sf"/>
</dbReference>
<dbReference type="PANTHER" id="PTHR47074:SF48">
    <property type="entry name" value="POLYNUCLEOTIDYL TRANSFERASE, RIBONUCLEASE H-LIKE SUPERFAMILY PROTEIN"/>
    <property type="match status" value="1"/>
</dbReference>